<organism evidence="7 8">
    <name type="scientific">Heterostelium pallidum (strain ATCC 26659 / Pp 5 / PN500)</name>
    <name type="common">Cellular slime mold</name>
    <name type="synonym">Polysphondylium pallidum</name>
    <dbReference type="NCBI Taxonomy" id="670386"/>
    <lineage>
        <taxon>Eukaryota</taxon>
        <taxon>Amoebozoa</taxon>
        <taxon>Evosea</taxon>
        <taxon>Eumycetozoa</taxon>
        <taxon>Dictyostelia</taxon>
        <taxon>Acytosteliales</taxon>
        <taxon>Acytosteliaceae</taxon>
        <taxon>Heterostelium</taxon>
    </lineage>
</organism>
<dbReference type="PIRSF" id="PIRSF005739">
    <property type="entry name" value="O-mtase"/>
    <property type="match status" value="1"/>
</dbReference>
<dbReference type="GO" id="GO:0008171">
    <property type="term" value="F:O-methyltransferase activity"/>
    <property type="evidence" value="ECO:0007669"/>
    <property type="project" value="InterPro"/>
</dbReference>
<accession>D3BC78</accession>
<gene>
    <name evidence="7" type="ORF">PPL_06100</name>
</gene>
<dbReference type="AlphaFoldDB" id="D3BC78"/>
<evidence type="ECO:0000256" key="1">
    <source>
        <dbReference type="ARBA" id="ARBA00022603"/>
    </source>
</evidence>
<keyword evidence="8" id="KW-1185">Reference proteome</keyword>
<feature type="domain" description="O-methyltransferase dimerisation" evidence="6">
    <location>
        <begin position="24"/>
        <end position="103"/>
    </location>
</feature>
<dbReference type="EMBL" id="ADBJ01000026">
    <property type="protein sequence ID" value="EFA81261.1"/>
    <property type="molecule type" value="Genomic_DNA"/>
</dbReference>
<keyword evidence="2" id="KW-0808">Transferase</keyword>
<dbReference type="STRING" id="670386.D3BC78"/>
<dbReference type="Pfam" id="PF08100">
    <property type="entry name" value="Dimerisation"/>
    <property type="match status" value="1"/>
</dbReference>
<dbReference type="SUPFAM" id="SSF46785">
    <property type="entry name" value="Winged helix' DNA-binding domain"/>
    <property type="match status" value="1"/>
</dbReference>
<keyword evidence="1" id="KW-0489">Methyltransferase</keyword>
<evidence type="ECO:0000256" key="3">
    <source>
        <dbReference type="ARBA" id="ARBA00022691"/>
    </source>
</evidence>
<dbReference type="PROSITE" id="PS51683">
    <property type="entry name" value="SAM_OMT_II"/>
    <property type="match status" value="1"/>
</dbReference>
<name>D3BC78_HETP5</name>
<dbReference type="InterPro" id="IPR029063">
    <property type="entry name" value="SAM-dependent_MTases_sf"/>
</dbReference>
<protein>
    <recommendedName>
        <fullName evidence="9">O-methyltransferase</fullName>
    </recommendedName>
</protein>
<dbReference type="InterPro" id="IPR036388">
    <property type="entry name" value="WH-like_DNA-bd_sf"/>
</dbReference>
<dbReference type="Gene3D" id="3.40.50.150">
    <property type="entry name" value="Vaccinia Virus protein VP39"/>
    <property type="match status" value="1"/>
</dbReference>
<dbReference type="InParanoid" id="D3BC78"/>
<dbReference type="PANTHER" id="PTHR43712">
    <property type="entry name" value="PUTATIVE (AFU_ORTHOLOGUE AFUA_4G14580)-RELATED"/>
    <property type="match status" value="1"/>
</dbReference>
<reference evidence="7 8" key="1">
    <citation type="journal article" date="2011" name="Genome Res.">
        <title>Phylogeny-wide analysis of social amoeba genomes highlights ancient origins for complex intercellular communication.</title>
        <authorList>
            <person name="Heidel A.J."/>
            <person name="Lawal H.M."/>
            <person name="Felder M."/>
            <person name="Schilde C."/>
            <person name="Helps N.R."/>
            <person name="Tunggal B."/>
            <person name="Rivero F."/>
            <person name="John U."/>
            <person name="Schleicher M."/>
            <person name="Eichinger L."/>
            <person name="Platzer M."/>
            <person name="Noegel A.A."/>
            <person name="Schaap P."/>
            <person name="Gloeckner G."/>
        </authorList>
    </citation>
    <scope>NUCLEOTIDE SEQUENCE [LARGE SCALE GENOMIC DNA]</scope>
    <source>
        <strain evidence="8">ATCC 26659 / Pp 5 / PN500</strain>
    </source>
</reference>
<feature type="domain" description="O-methyltransferase C-terminal" evidence="5">
    <location>
        <begin position="127"/>
        <end position="327"/>
    </location>
</feature>
<proteinExistence type="predicted"/>
<dbReference type="InterPro" id="IPR016461">
    <property type="entry name" value="COMT-like"/>
</dbReference>
<dbReference type="PANTHER" id="PTHR43712:SF2">
    <property type="entry name" value="O-METHYLTRANSFERASE CICE"/>
    <property type="match status" value="1"/>
</dbReference>
<dbReference type="Pfam" id="PF00891">
    <property type="entry name" value="Methyltransf_2"/>
    <property type="match status" value="1"/>
</dbReference>
<evidence type="ECO:0000259" key="5">
    <source>
        <dbReference type="Pfam" id="PF00891"/>
    </source>
</evidence>
<evidence type="ECO:0000256" key="2">
    <source>
        <dbReference type="ARBA" id="ARBA00022679"/>
    </source>
</evidence>
<dbReference type="GO" id="GO:0046983">
    <property type="term" value="F:protein dimerization activity"/>
    <property type="evidence" value="ECO:0007669"/>
    <property type="project" value="InterPro"/>
</dbReference>
<comment type="caution">
    <text evidence="7">The sequence shown here is derived from an EMBL/GenBank/DDBJ whole genome shotgun (WGS) entry which is preliminary data.</text>
</comment>
<dbReference type="GeneID" id="31361584"/>
<dbReference type="GO" id="GO:0032259">
    <property type="term" value="P:methylation"/>
    <property type="evidence" value="ECO:0007669"/>
    <property type="project" value="UniProtKB-KW"/>
</dbReference>
<evidence type="ECO:0000313" key="8">
    <source>
        <dbReference type="Proteomes" id="UP000001396"/>
    </source>
</evidence>
<dbReference type="InterPro" id="IPR001077">
    <property type="entry name" value="COMT_C"/>
</dbReference>
<dbReference type="SUPFAM" id="SSF53335">
    <property type="entry name" value="S-adenosyl-L-methionine-dependent methyltransferases"/>
    <property type="match status" value="1"/>
</dbReference>
<dbReference type="RefSeq" id="XP_020433379.1">
    <property type="nucleotide sequence ID" value="XM_020576967.1"/>
</dbReference>
<dbReference type="Gene3D" id="1.10.10.10">
    <property type="entry name" value="Winged helix-like DNA-binding domain superfamily/Winged helix DNA-binding domain"/>
    <property type="match status" value="1"/>
</dbReference>
<keyword evidence="3" id="KW-0949">S-adenosyl-L-methionine</keyword>
<evidence type="ECO:0000256" key="4">
    <source>
        <dbReference type="PIRSR" id="PIRSR005739-1"/>
    </source>
</evidence>
<feature type="active site" description="Proton acceptor" evidence="4">
    <location>
        <position position="257"/>
    </location>
</feature>
<sequence>MDTIELVNSTLPSHLKMTPEGILMRTASSYLVTCALYSVIKLEIYKEFDEGPRSIFEIAQERKINPDFLQRTMRALASQGIFKMVSKDGNDGMYDHTEASRLLEDPNGIIGLVEFMTCPMVFSGFKNLSDTITMGAPQGPSPVGSYSMLNLVPKVREIMAMYNKSVAIGRKMSTNVFVDDFDLSRYEIKTFVELGGDGGHLTKRLLEKYPSIEYGVNVDNASNLTKATTARYREESGDWTKSFKTTEQCYFSCFQMHELDDSVIMKLLTNIASKLKSTRNKFFLVEPYISESNEMSFGAVLDLNMMHCIRNGKLRTDSEWKQLIEKANLKIESRSYHPNQVGVIVISK</sequence>
<evidence type="ECO:0000313" key="7">
    <source>
        <dbReference type="EMBL" id="EFA81261.1"/>
    </source>
</evidence>
<evidence type="ECO:0000259" key="6">
    <source>
        <dbReference type="Pfam" id="PF08100"/>
    </source>
</evidence>
<dbReference type="InterPro" id="IPR036390">
    <property type="entry name" value="WH_DNA-bd_sf"/>
</dbReference>
<evidence type="ECO:0008006" key="9">
    <source>
        <dbReference type="Google" id="ProtNLM"/>
    </source>
</evidence>
<dbReference type="InterPro" id="IPR012967">
    <property type="entry name" value="COMT_dimerisation"/>
</dbReference>
<dbReference type="Proteomes" id="UP000001396">
    <property type="component" value="Unassembled WGS sequence"/>
</dbReference>